<evidence type="ECO:0000313" key="3">
    <source>
        <dbReference type="Proteomes" id="UP000476332"/>
    </source>
</evidence>
<evidence type="ECO:0000256" key="1">
    <source>
        <dbReference type="SAM" id="Phobius"/>
    </source>
</evidence>
<reference evidence="2 3" key="1">
    <citation type="submission" date="2020-01" db="EMBL/GenBank/DDBJ databases">
        <title>Genomes of bacteria type strains.</title>
        <authorList>
            <person name="Chen J."/>
            <person name="Zhu S."/>
            <person name="Chen J."/>
        </authorList>
    </citation>
    <scope>NUCLEOTIDE SEQUENCE [LARGE SCALE GENOMIC DNA]</scope>
    <source>
        <strain evidence="2 3">KCTC 52919</strain>
    </source>
</reference>
<keyword evidence="1" id="KW-0472">Membrane</keyword>
<dbReference type="AlphaFoldDB" id="A0A6L9MKG1"/>
<sequence>MTGLDLSFDAPLGEWWPFAFILLAGWLPTDAWRYLGVLTAGRMDEHSPLASLTRAIATSMVAAVIAQLVLYPAGSLAAIPTAARIGAVAAGFVAYLACGRRVLAAILVAEAVLLGAAFLL</sequence>
<protein>
    <submittedName>
        <fullName evidence="2">AzlD domain-containing protein</fullName>
    </submittedName>
</protein>
<name>A0A6L9MKG1_9HYPH</name>
<dbReference type="Pfam" id="PF05437">
    <property type="entry name" value="AzlD"/>
    <property type="match status" value="1"/>
</dbReference>
<dbReference type="RefSeq" id="WP_163044947.1">
    <property type="nucleotide sequence ID" value="NZ_JAAAMJ010000013.1"/>
</dbReference>
<dbReference type="EMBL" id="JAAAMJ010000013">
    <property type="protein sequence ID" value="NDV88116.1"/>
    <property type="molecule type" value="Genomic_DNA"/>
</dbReference>
<feature type="transmembrane region" description="Helical" evidence="1">
    <location>
        <begin position="47"/>
        <end position="70"/>
    </location>
</feature>
<keyword evidence="1" id="KW-0812">Transmembrane</keyword>
<dbReference type="InterPro" id="IPR008407">
    <property type="entry name" value="Brnchd-chn_aa_trnsp_AzlD"/>
</dbReference>
<gene>
    <name evidence="2" type="ORF">GTW51_15555</name>
</gene>
<keyword evidence="3" id="KW-1185">Reference proteome</keyword>
<feature type="transmembrane region" description="Helical" evidence="1">
    <location>
        <begin position="76"/>
        <end position="95"/>
    </location>
</feature>
<accession>A0A6L9MKG1</accession>
<keyword evidence="1" id="KW-1133">Transmembrane helix</keyword>
<evidence type="ECO:0000313" key="2">
    <source>
        <dbReference type="EMBL" id="NDV88116.1"/>
    </source>
</evidence>
<feature type="transmembrane region" description="Helical" evidence="1">
    <location>
        <begin position="15"/>
        <end position="35"/>
    </location>
</feature>
<comment type="caution">
    <text evidence="2">The sequence shown here is derived from an EMBL/GenBank/DDBJ whole genome shotgun (WGS) entry which is preliminary data.</text>
</comment>
<proteinExistence type="predicted"/>
<dbReference type="Proteomes" id="UP000476332">
    <property type="component" value="Unassembled WGS sequence"/>
</dbReference>
<organism evidence="2 3">
    <name type="scientific">Aurantimonas aggregata</name>
    <dbReference type="NCBI Taxonomy" id="2047720"/>
    <lineage>
        <taxon>Bacteria</taxon>
        <taxon>Pseudomonadati</taxon>
        <taxon>Pseudomonadota</taxon>
        <taxon>Alphaproteobacteria</taxon>
        <taxon>Hyphomicrobiales</taxon>
        <taxon>Aurantimonadaceae</taxon>
        <taxon>Aurantimonas</taxon>
    </lineage>
</organism>
<feature type="transmembrane region" description="Helical" evidence="1">
    <location>
        <begin position="102"/>
        <end position="119"/>
    </location>
</feature>